<evidence type="ECO:0000313" key="2">
    <source>
        <dbReference type="Proteomes" id="UP000009226"/>
    </source>
</evidence>
<dbReference type="STRING" id="868595.Desca_1223"/>
<organism evidence="1 2">
    <name type="scientific">Desulfotomaculum nigrificans (strain DSM 14880 / VKM B-2319 / CO-1-SRB)</name>
    <name type="common">Desulfotomaculum carboxydivorans</name>
    <dbReference type="NCBI Taxonomy" id="868595"/>
    <lineage>
        <taxon>Bacteria</taxon>
        <taxon>Bacillati</taxon>
        <taxon>Bacillota</taxon>
        <taxon>Clostridia</taxon>
        <taxon>Eubacteriales</taxon>
        <taxon>Desulfotomaculaceae</taxon>
        <taxon>Desulfotomaculum</taxon>
    </lineage>
</organism>
<dbReference type="RefSeq" id="WP_013810073.1">
    <property type="nucleotide sequence ID" value="NC_015565.1"/>
</dbReference>
<name>F6B428_DESCC</name>
<dbReference type="EMBL" id="CP002736">
    <property type="protein sequence ID" value="AEF94083.1"/>
    <property type="molecule type" value="Genomic_DNA"/>
</dbReference>
<dbReference type="Proteomes" id="UP000009226">
    <property type="component" value="Chromosome"/>
</dbReference>
<accession>F6B428</accession>
<gene>
    <name evidence="1" type="ordered locus">Desca_1223</name>
</gene>
<dbReference type="eggNOG" id="COG0727">
    <property type="taxonomic scope" value="Bacteria"/>
</dbReference>
<keyword evidence="2" id="KW-1185">Reference proteome</keyword>
<dbReference type="AlphaFoldDB" id="F6B428"/>
<evidence type="ECO:0008006" key="3">
    <source>
        <dbReference type="Google" id="ProtNLM"/>
    </source>
</evidence>
<protein>
    <recommendedName>
        <fullName evidence="3">YkgJ family cysteine cluster protein</fullName>
    </recommendedName>
</protein>
<dbReference type="Pfam" id="PF03692">
    <property type="entry name" value="CxxCxxCC"/>
    <property type="match status" value="1"/>
</dbReference>
<reference evidence="1 2" key="1">
    <citation type="submission" date="2011-05" db="EMBL/GenBank/DDBJ databases">
        <title>Complete sequence of Desulfotomaculum carboxydivorans CO-1-SRB.</title>
        <authorList>
            <consortium name="US DOE Joint Genome Institute"/>
            <person name="Lucas S."/>
            <person name="Han J."/>
            <person name="Lapidus A."/>
            <person name="Cheng J.-F."/>
            <person name="Goodwin L."/>
            <person name="Pitluck S."/>
            <person name="Peters L."/>
            <person name="Mikhailova N."/>
            <person name="Lu M."/>
            <person name="Han C."/>
            <person name="Tapia R."/>
            <person name="Land M."/>
            <person name="Hauser L."/>
            <person name="Kyrpides N."/>
            <person name="Ivanova N."/>
            <person name="Pagani I."/>
            <person name="Stams A."/>
            <person name="Plugge C."/>
            <person name="Muyzer G."/>
            <person name="Kuever J."/>
            <person name="Parshina S."/>
            <person name="Ivanova A."/>
            <person name="Nazina T."/>
            <person name="Woyke T."/>
        </authorList>
    </citation>
    <scope>NUCLEOTIDE SEQUENCE [LARGE SCALE GENOMIC DNA]</scope>
    <source>
        <strain evidence="2">DSM 14880 / VKM B-2319 / CO-1-SRB</strain>
    </source>
</reference>
<dbReference type="PANTHER" id="PTHR35866:SF1">
    <property type="entry name" value="YKGJ FAMILY CYSTEINE CLUSTER PROTEIN"/>
    <property type="match status" value="1"/>
</dbReference>
<dbReference type="InterPro" id="IPR005358">
    <property type="entry name" value="Puta_zinc/iron-chelating_dom"/>
</dbReference>
<dbReference type="HOGENOM" id="CLU_080178_0_0_9"/>
<sequence>MTKNLQLGDKFRFSCHDKLSCFKQCCRDINIFLTPYDVLRMKKKLGLTSGEFLNTYTRILKAPRSGFPVVVIKMREDNLVCPFITDYGCQVYDERPWSCRMAPVEIRGAGLYGIAFEKSYCLGLNETKEWTVQGWMENQGLSIYNEMEESFAEIPLKIKSTGNKKLDQVQMHMVLVGCYDLDRFREFLRQNPDLVIHQSKELGEEVINNDVALMKFAFKWLADNLNNIHILNKLNQILNS</sequence>
<dbReference type="KEGG" id="dca:Desca_1223"/>
<proteinExistence type="predicted"/>
<evidence type="ECO:0000313" key="1">
    <source>
        <dbReference type="EMBL" id="AEF94083.1"/>
    </source>
</evidence>
<dbReference type="PANTHER" id="PTHR35866">
    <property type="entry name" value="PUTATIVE-RELATED"/>
    <property type="match status" value="1"/>
</dbReference>